<evidence type="ECO:0000313" key="2">
    <source>
        <dbReference type="Proteomes" id="UP000831701"/>
    </source>
</evidence>
<evidence type="ECO:0000313" key="1">
    <source>
        <dbReference type="EMBL" id="KAI3375675.1"/>
    </source>
</evidence>
<dbReference type="Proteomes" id="UP000831701">
    <property type="component" value="Chromosome 2"/>
</dbReference>
<organism evidence="1 2">
    <name type="scientific">Scortum barcoo</name>
    <name type="common">barcoo grunter</name>
    <dbReference type="NCBI Taxonomy" id="214431"/>
    <lineage>
        <taxon>Eukaryota</taxon>
        <taxon>Metazoa</taxon>
        <taxon>Chordata</taxon>
        <taxon>Craniata</taxon>
        <taxon>Vertebrata</taxon>
        <taxon>Euteleostomi</taxon>
        <taxon>Actinopterygii</taxon>
        <taxon>Neopterygii</taxon>
        <taxon>Teleostei</taxon>
        <taxon>Neoteleostei</taxon>
        <taxon>Acanthomorphata</taxon>
        <taxon>Eupercaria</taxon>
        <taxon>Centrarchiformes</taxon>
        <taxon>Terapontoidei</taxon>
        <taxon>Terapontidae</taxon>
        <taxon>Scortum</taxon>
    </lineage>
</organism>
<gene>
    <name evidence="1" type="ORF">L3Q82_003988</name>
</gene>
<proteinExistence type="predicted"/>
<dbReference type="EMBL" id="CM041532">
    <property type="protein sequence ID" value="KAI3375675.1"/>
    <property type="molecule type" value="Genomic_DNA"/>
</dbReference>
<reference evidence="1" key="1">
    <citation type="submission" date="2022-04" db="EMBL/GenBank/DDBJ databases">
        <title>Jade perch genome.</title>
        <authorList>
            <person name="Chao B."/>
        </authorList>
    </citation>
    <scope>NUCLEOTIDE SEQUENCE</scope>
    <source>
        <strain evidence="1">CB-2022</strain>
    </source>
</reference>
<accession>A0ACB8X6H3</accession>
<name>A0ACB8X6H3_9TELE</name>
<protein>
    <submittedName>
        <fullName evidence="1">Uncharacterized protein</fullName>
    </submittedName>
</protein>
<keyword evidence="2" id="KW-1185">Reference proteome</keyword>
<comment type="caution">
    <text evidence="1">The sequence shown here is derived from an EMBL/GenBank/DDBJ whole genome shotgun (WGS) entry which is preliminary data.</text>
</comment>
<sequence length="189" mass="21355">MNPVCVFRKLQVSITQQASVFNQAVTLCRATPSIQHPVWASVDKREYKSMPTHGIGRWKYLLPKEGPKRKKDKLQMKAIMSESDKAYGSLNVRVSGYDMTVVEHYSQYIHNLCSRLGVKVAESFALPTKSTEWSCSCKKKRHQDLSALTATLCPVFMDVLLKNQPEGVQLSVTKGSYADLVPYKKLLKD</sequence>